<dbReference type="Pfam" id="PF20236">
    <property type="entry name" value="DUF6593"/>
    <property type="match status" value="1"/>
</dbReference>
<dbReference type="EMBL" id="KN822118">
    <property type="protein sequence ID" value="KIM56369.1"/>
    <property type="molecule type" value="Genomic_DNA"/>
</dbReference>
<organism evidence="2 3">
    <name type="scientific">Scleroderma citrinum Foug A</name>
    <dbReference type="NCBI Taxonomy" id="1036808"/>
    <lineage>
        <taxon>Eukaryota</taxon>
        <taxon>Fungi</taxon>
        <taxon>Dikarya</taxon>
        <taxon>Basidiomycota</taxon>
        <taxon>Agaricomycotina</taxon>
        <taxon>Agaricomycetes</taxon>
        <taxon>Agaricomycetidae</taxon>
        <taxon>Boletales</taxon>
        <taxon>Sclerodermatineae</taxon>
        <taxon>Sclerodermataceae</taxon>
        <taxon>Scleroderma</taxon>
    </lineage>
</organism>
<evidence type="ECO:0000313" key="2">
    <source>
        <dbReference type="EMBL" id="KIM56369.1"/>
    </source>
</evidence>
<dbReference type="HOGENOM" id="CLU_084280_4_1_1"/>
<dbReference type="AlphaFoldDB" id="A0A0C3DJ58"/>
<dbReference type="Proteomes" id="UP000053989">
    <property type="component" value="Unassembled WGS sequence"/>
</dbReference>
<reference evidence="3" key="2">
    <citation type="submission" date="2015-01" db="EMBL/GenBank/DDBJ databases">
        <title>Evolutionary Origins and Diversification of the Mycorrhizal Mutualists.</title>
        <authorList>
            <consortium name="DOE Joint Genome Institute"/>
            <consortium name="Mycorrhizal Genomics Consortium"/>
            <person name="Kohler A."/>
            <person name="Kuo A."/>
            <person name="Nagy L.G."/>
            <person name="Floudas D."/>
            <person name="Copeland A."/>
            <person name="Barry K.W."/>
            <person name="Cichocki N."/>
            <person name="Veneault-Fourrey C."/>
            <person name="LaButti K."/>
            <person name="Lindquist E.A."/>
            <person name="Lipzen A."/>
            <person name="Lundell T."/>
            <person name="Morin E."/>
            <person name="Murat C."/>
            <person name="Riley R."/>
            <person name="Ohm R."/>
            <person name="Sun H."/>
            <person name="Tunlid A."/>
            <person name="Henrissat B."/>
            <person name="Grigoriev I.V."/>
            <person name="Hibbett D.S."/>
            <person name="Martin F."/>
        </authorList>
    </citation>
    <scope>NUCLEOTIDE SEQUENCE [LARGE SCALE GENOMIC DNA]</scope>
    <source>
        <strain evidence="3">Foug A</strain>
    </source>
</reference>
<name>A0A0C3DJ58_9AGAM</name>
<keyword evidence="3" id="KW-1185">Reference proteome</keyword>
<proteinExistence type="predicted"/>
<evidence type="ECO:0000259" key="1">
    <source>
        <dbReference type="Pfam" id="PF20236"/>
    </source>
</evidence>
<sequence>MRLTLSSESVRNTVMTNESGQVLYKTSTPFRLGVRTTTIYKVVPNTNPNDMQDCLDAIGEIEWHLFGTSIMRLHGEEMKTDRFIPRHGFTGRKRTFTGPDGRPYRWDMHSSVVVLSQDDATRRELARSYRRCLGILGPKREPSLDMHPDLMPIVDTVVLTFVYVEKLRMDKEEQRKRAAASGGGP</sequence>
<dbReference type="InParanoid" id="A0A0C3DJ58"/>
<gene>
    <name evidence="2" type="ORF">SCLCIDRAFT_132908</name>
</gene>
<evidence type="ECO:0000313" key="3">
    <source>
        <dbReference type="Proteomes" id="UP000053989"/>
    </source>
</evidence>
<feature type="domain" description="DUF6593" evidence="1">
    <location>
        <begin position="9"/>
        <end position="169"/>
    </location>
</feature>
<accession>A0A0C3DJ58</accession>
<reference evidence="2 3" key="1">
    <citation type="submission" date="2014-04" db="EMBL/GenBank/DDBJ databases">
        <authorList>
            <consortium name="DOE Joint Genome Institute"/>
            <person name="Kuo A."/>
            <person name="Kohler A."/>
            <person name="Nagy L.G."/>
            <person name="Floudas D."/>
            <person name="Copeland A."/>
            <person name="Barry K.W."/>
            <person name="Cichocki N."/>
            <person name="Veneault-Fourrey C."/>
            <person name="LaButti K."/>
            <person name="Lindquist E.A."/>
            <person name="Lipzen A."/>
            <person name="Lundell T."/>
            <person name="Morin E."/>
            <person name="Murat C."/>
            <person name="Sun H."/>
            <person name="Tunlid A."/>
            <person name="Henrissat B."/>
            <person name="Grigoriev I.V."/>
            <person name="Hibbett D.S."/>
            <person name="Martin F."/>
            <person name="Nordberg H.P."/>
            <person name="Cantor M.N."/>
            <person name="Hua S.X."/>
        </authorList>
    </citation>
    <scope>NUCLEOTIDE SEQUENCE [LARGE SCALE GENOMIC DNA]</scope>
    <source>
        <strain evidence="2 3">Foug A</strain>
    </source>
</reference>
<protein>
    <recommendedName>
        <fullName evidence="1">DUF6593 domain-containing protein</fullName>
    </recommendedName>
</protein>
<dbReference type="OrthoDB" id="3360976at2759"/>
<dbReference type="InterPro" id="IPR046528">
    <property type="entry name" value="DUF6593"/>
</dbReference>